<dbReference type="AlphaFoldDB" id="A0A5T2R442"/>
<reference evidence="2" key="1">
    <citation type="submission" date="2019-01" db="EMBL/GenBank/DDBJ databases">
        <authorList>
            <consortium name="PulseNet: The National Subtyping Network for Foodborne Disease Surveillance"/>
            <person name="Tarr C.L."/>
            <person name="Trees E."/>
            <person name="Katz L.S."/>
            <person name="Carleton-Romer H.A."/>
            <person name="Stroika S."/>
            <person name="Kucerova Z."/>
            <person name="Roache K.F."/>
            <person name="Sabol A.L."/>
            <person name="Besser J."/>
            <person name="Gerner-Smidt P."/>
        </authorList>
    </citation>
    <scope>NUCLEOTIDE SEQUENCE</scope>
    <source>
        <strain evidence="2">PNUSAS064512</strain>
    </source>
</reference>
<comment type="caution">
    <text evidence="2">The sequence shown here is derived from an EMBL/GenBank/DDBJ whole genome shotgun (WGS) entry which is preliminary data.</text>
</comment>
<evidence type="ECO:0008006" key="3">
    <source>
        <dbReference type="Google" id="ProtNLM"/>
    </source>
</evidence>
<dbReference type="Gene3D" id="3.30.565.10">
    <property type="entry name" value="Histidine kinase-like ATPase, C-terminal domain"/>
    <property type="match status" value="1"/>
</dbReference>
<accession>A0A5T2R442</accession>
<feature type="compositionally biased region" description="Basic and acidic residues" evidence="1">
    <location>
        <begin position="493"/>
        <end position="507"/>
    </location>
</feature>
<evidence type="ECO:0000313" key="2">
    <source>
        <dbReference type="EMBL" id="EAM5644980.1"/>
    </source>
</evidence>
<dbReference type="Pfam" id="PF13589">
    <property type="entry name" value="HATPase_c_3"/>
    <property type="match status" value="1"/>
</dbReference>
<dbReference type="EMBL" id="AACVIE010000024">
    <property type="protein sequence ID" value="EAM5644980.1"/>
    <property type="molecule type" value="Genomic_DNA"/>
</dbReference>
<dbReference type="SUPFAM" id="SSF55874">
    <property type="entry name" value="ATPase domain of HSP90 chaperone/DNA topoisomerase II/histidine kinase"/>
    <property type="match status" value="1"/>
</dbReference>
<evidence type="ECO:0000256" key="1">
    <source>
        <dbReference type="SAM" id="MobiDB-lite"/>
    </source>
</evidence>
<protein>
    <recommendedName>
        <fullName evidence="3">ATP-binding protein</fullName>
    </recommendedName>
</protein>
<gene>
    <name evidence="2" type="ORF">EOF35_23810</name>
</gene>
<organism evidence="2">
    <name type="scientific">Salmonella enterica</name>
    <name type="common">Salmonella choleraesuis</name>
    <dbReference type="NCBI Taxonomy" id="28901"/>
    <lineage>
        <taxon>Bacteria</taxon>
        <taxon>Pseudomonadati</taxon>
        <taxon>Pseudomonadota</taxon>
        <taxon>Gammaproteobacteria</taxon>
        <taxon>Enterobacterales</taxon>
        <taxon>Enterobacteriaceae</taxon>
        <taxon>Salmonella</taxon>
    </lineage>
</organism>
<name>A0A5T2R442_SALER</name>
<sequence length="787" mass="88928">MNTTKLDEQLVDITPTPKILRTLGDIPFAVWQCLAELTDNSLDAFADAEYRGLLIESPRIDIYWSTESVAANEREIVVQDNGNGMPLNVLQSAAKAGYSSNDPIHNLGLFGMGFNISTARLGDETIFLSATPDSKEWVGIRINFDQLIKDQSFTAPVIRVPKKNDSESGTKIIIRHLKEGVYSEIKRKEGIIKKQLESIYTPILSKNKVSLYVQGKKLSSKNYCAWSDSRFVIRKGQKIEAIQHINRDLGDTYFDKLRNRYLVDDEITELESVYEKTGNLPEHIVKRARRLKGWIGVQRYSDTVDFGIDFVRNGRKILVQDKCLFGFENPDTGTIITEYPVELGSTVGGRLIGELHVDYLIPTYQKNGFDTSDRAWRLTIEAVRGAGPILPKSRAAMGYDGDNTSPLGKLVNAYRRIDPGTKNLAIANSLAKEYSKKFYAGELEYESDEKWFKVAQETDRARSEGTGGLTQVNPGNKPSDDLDDYIPQTGLSDEEKNVENKASEDAKPITPITSLRDELILNSDKEESLSMKYSYDLTPGMDVTAWRVKDFPIKIKGNRVPCHIFIDGIEIDFFFDPTHPILAEYPISAKQLLLQGLAEKYSLRNQTVSIQDAFIGLVDNHLGEERINFQSLQERAQSILASIKEKLPTLLSHRFNKAKEIIKEVESEEEELARRLIDEAPHLLGDYQNDQLNASKTLSYVCDATVQRLIKSFPEEFLDNKLFAQPYLQLNIGNESTCERLRNVSLDKILSYLSDVILLLQGGRVHKKQELLRHSNTLSILEGLMHE</sequence>
<proteinExistence type="predicted"/>
<feature type="region of interest" description="Disordered" evidence="1">
    <location>
        <begin position="457"/>
        <end position="507"/>
    </location>
</feature>
<dbReference type="InterPro" id="IPR036890">
    <property type="entry name" value="HATPase_C_sf"/>
</dbReference>